<reference evidence="2" key="1">
    <citation type="submission" date="2021-03" db="EMBL/GenBank/DDBJ databases">
        <authorList>
            <person name="Palmer J.M."/>
        </authorList>
    </citation>
    <scope>NUCLEOTIDE SEQUENCE</scope>
    <source>
        <strain evidence="2">ARV_011</strain>
    </source>
</reference>
<evidence type="ECO:0000313" key="3">
    <source>
        <dbReference type="Proteomes" id="UP000790833"/>
    </source>
</evidence>
<proteinExistence type="predicted"/>
<organism evidence="2 3">
    <name type="scientific">Scheffersomyces spartinae</name>
    <dbReference type="NCBI Taxonomy" id="45513"/>
    <lineage>
        <taxon>Eukaryota</taxon>
        <taxon>Fungi</taxon>
        <taxon>Dikarya</taxon>
        <taxon>Ascomycota</taxon>
        <taxon>Saccharomycotina</taxon>
        <taxon>Pichiomycetes</taxon>
        <taxon>Debaryomycetaceae</taxon>
        <taxon>Scheffersomyces</taxon>
    </lineage>
</organism>
<name>A0A9P7V5C3_9ASCO</name>
<gene>
    <name evidence="2" type="ORF">KQ657_003045</name>
</gene>
<keyword evidence="1" id="KW-0812">Transmembrane</keyword>
<dbReference type="GeneID" id="66116419"/>
<accession>A0A9P7V5C3</accession>
<dbReference type="RefSeq" id="XP_043047092.1">
    <property type="nucleotide sequence ID" value="XM_043193782.1"/>
</dbReference>
<dbReference type="AlphaFoldDB" id="A0A9P7V5C3"/>
<dbReference type="OrthoDB" id="4010961at2759"/>
<evidence type="ECO:0000313" key="2">
    <source>
        <dbReference type="EMBL" id="KAG7191540.1"/>
    </source>
</evidence>
<dbReference type="EMBL" id="JAHMUF010000027">
    <property type="protein sequence ID" value="KAG7191540.1"/>
    <property type="molecule type" value="Genomic_DNA"/>
</dbReference>
<evidence type="ECO:0000256" key="1">
    <source>
        <dbReference type="SAM" id="Phobius"/>
    </source>
</evidence>
<protein>
    <submittedName>
        <fullName evidence="2">Uncharacterized protein</fullName>
    </submittedName>
</protein>
<keyword evidence="3" id="KW-1185">Reference proteome</keyword>
<dbReference type="Proteomes" id="UP000790833">
    <property type="component" value="Unassembled WGS sequence"/>
</dbReference>
<comment type="caution">
    <text evidence="2">The sequence shown here is derived from an EMBL/GenBank/DDBJ whole genome shotgun (WGS) entry which is preliminary data.</text>
</comment>
<keyword evidence="1" id="KW-0472">Membrane</keyword>
<feature type="transmembrane region" description="Helical" evidence="1">
    <location>
        <begin position="40"/>
        <end position="63"/>
    </location>
</feature>
<sequence length="459" mass="52614">MFRGYSRTLGRALRCQAPLARRNIQLSPSQLASVKGWGTIINIAAGAYIGGALVCVGSLYFMYSDANSRQSIPWELSIEDKKNAVKAINKDDVLDSPKYAVKHYRRLLIDLAKHEDPKLQWDEESEGFNVPVILLEVLNSKKSEVFANFYIDILLRYCKALLAKGQLDSSVATLKKVIDDDGIFFNVGDTERLSQCCRLLSRVTQSKEEQVKYLKRLIQMLCTVFPSIKISPEYILQEDSRLTDELVSCLNTLAFTYAQQSKSEPKSSSRWSRKSSKREELLNESLKLYLANLKVLTHMKNSVNKDPYLQVKNPLFNCSLENIDILIAEVKAHISEVLWGLGYKKNATGWAEEVVEQTYSYQGNQTKAAYILQSQLQDLITMYDRLGEQKSQRRCQKLLDEVEIFDRNEDSWYDSVIKRFSKIIYHKGPLGIIEKSLSERFGNPQRVLEIEEIEDEDIE</sequence>
<keyword evidence="1" id="KW-1133">Transmembrane helix</keyword>